<dbReference type="InterPro" id="IPR008257">
    <property type="entry name" value="Pept_M19"/>
</dbReference>
<dbReference type="Pfam" id="PF01244">
    <property type="entry name" value="Peptidase_M19"/>
    <property type="match status" value="1"/>
</dbReference>
<protein>
    <submittedName>
        <fullName evidence="1">Membrane dipeptidase</fullName>
        <ecNumber evidence="1">3.4.13.-</ecNumber>
    </submittedName>
</protein>
<keyword evidence="2" id="KW-1185">Reference proteome</keyword>
<evidence type="ECO:0000313" key="1">
    <source>
        <dbReference type="EMBL" id="MFC5523326.1"/>
    </source>
</evidence>
<dbReference type="GO" id="GO:0016805">
    <property type="term" value="F:dipeptidase activity"/>
    <property type="evidence" value="ECO:0007669"/>
    <property type="project" value="UniProtKB-KW"/>
</dbReference>
<keyword evidence="1" id="KW-0224">Dipeptidase</keyword>
<dbReference type="EMBL" id="JBHSMX010000064">
    <property type="protein sequence ID" value="MFC5523326.1"/>
    <property type="molecule type" value="Genomic_DNA"/>
</dbReference>
<sequence length="347" mass="37699">MSVTAHPAEALIADGQTRRFHETSLVFDGLAIAYVLDEKYTQRALEGGVNAANVTFALEENWDKTLHNFERHLSKIDKSPLLMLCKTANDVLAAQEKGKLGIVIGTQGASMIEDSDQFWRLEAMARMGLRFLGLAYTTANALGDGCGEKRDAGLTYLGEELIALANTLPLMLDLSHCGHRTRAEATMLARAPVCTHSNSDALRANGRNTTDATVKAMAAKGGMIGVCGLPQSLSDETPTLDDLLNHLDHFVKLVGVEHVGIGMDYVEAFQEQAAVVAPPSVVTWRTRRPDIFGPLSAFGRQSYPIGVESVRKMPNFTQGLFDRGYSADDVEALVGGNWLRAMRKFCG</sequence>
<name>A0ABW0QEI0_9BURK</name>
<organism evidence="1 2">
    <name type="scientific">Polaromonas jejuensis</name>
    <dbReference type="NCBI Taxonomy" id="457502"/>
    <lineage>
        <taxon>Bacteria</taxon>
        <taxon>Pseudomonadati</taxon>
        <taxon>Pseudomonadota</taxon>
        <taxon>Betaproteobacteria</taxon>
        <taxon>Burkholderiales</taxon>
        <taxon>Comamonadaceae</taxon>
        <taxon>Polaromonas</taxon>
    </lineage>
</organism>
<dbReference type="PROSITE" id="PS51365">
    <property type="entry name" value="RENAL_DIPEPTIDASE_2"/>
    <property type="match status" value="1"/>
</dbReference>
<dbReference type="Gene3D" id="3.20.20.140">
    <property type="entry name" value="Metal-dependent hydrolases"/>
    <property type="match status" value="1"/>
</dbReference>
<reference evidence="2" key="1">
    <citation type="journal article" date="2019" name="Int. J. Syst. Evol. Microbiol.">
        <title>The Global Catalogue of Microorganisms (GCM) 10K type strain sequencing project: providing services to taxonomists for standard genome sequencing and annotation.</title>
        <authorList>
            <consortium name="The Broad Institute Genomics Platform"/>
            <consortium name="The Broad Institute Genome Sequencing Center for Infectious Disease"/>
            <person name="Wu L."/>
            <person name="Ma J."/>
        </authorList>
    </citation>
    <scope>NUCLEOTIDE SEQUENCE [LARGE SCALE GENOMIC DNA]</scope>
    <source>
        <strain evidence="2">CGMCC 4.7277</strain>
    </source>
</reference>
<keyword evidence="1" id="KW-0378">Hydrolase</keyword>
<dbReference type="SUPFAM" id="SSF51556">
    <property type="entry name" value="Metallo-dependent hydrolases"/>
    <property type="match status" value="1"/>
</dbReference>
<dbReference type="PANTHER" id="PTHR10443">
    <property type="entry name" value="MICROSOMAL DIPEPTIDASE"/>
    <property type="match status" value="1"/>
</dbReference>
<dbReference type="RefSeq" id="WP_068833951.1">
    <property type="nucleotide sequence ID" value="NZ_JBHSMX010000064.1"/>
</dbReference>
<accession>A0ABW0QEI0</accession>
<keyword evidence="1" id="KW-0645">Protease</keyword>
<gene>
    <name evidence="1" type="ORF">ACFPP7_20770</name>
</gene>
<dbReference type="Proteomes" id="UP001596084">
    <property type="component" value="Unassembled WGS sequence"/>
</dbReference>
<dbReference type="EC" id="3.4.13.-" evidence="1"/>
<comment type="caution">
    <text evidence="1">The sequence shown here is derived from an EMBL/GenBank/DDBJ whole genome shotgun (WGS) entry which is preliminary data.</text>
</comment>
<proteinExistence type="predicted"/>
<dbReference type="InterPro" id="IPR032466">
    <property type="entry name" value="Metal_Hydrolase"/>
</dbReference>
<dbReference type="PANTHER" id="PTHR10443:SF12">
    <property type="entry name" value="DIPEPTIDASE"/>
    <property type="match status" value="1"/>
</dbReference>
<evidence type="ECO:0000313" key="2">
    <source>
        <dbReference type="Proteomes" id="UP001596084"/>
    </source>
</evidence>